<evidence type="ECO:0000313" key="4">
    <source>
        <dbReference type="Proteomes" id="UP000693970"/>
    </source>
</evidence>
<feature type="compositionally biased region" description="Low complexity" evidence="1">
    <location>
        <begin position="1"/>
        <end position="12"/>
    </location>
</feature>
<feature type="region of interest" description="Disordered" evidence="1">
    <location>
        <begin position="552"/>
        <end position="586"/>
    </location>
</feature>
<accession>A0A9K3LZG7</accession>
<organism evidence="3 4">
    <name type="scientific">Nitzschia inconspicua</name>
    <dbReference type="NCBI Taxonomy" id="303405"/>
    <lineage>
        <taxon>Eukaryota</taxon>
        <taxon>Sar</taxon>
        <taxon>Stramenopiles</taxon>
        <taxon>Ochrophyta</taxon>
        <taxon>Bacillariophyta</taxon>
        <taxon>Bacillariophyceae</taxon>
        <taxon>Bacillariophycidae</taxon>
        <taxon>Bacillariales</taxon>
        <taxon>Bacillariaceae</taxon>
        <taxon>Nitzschia</taxon>
    </lineage>
</organism>
<dbReference type="OrthoDB" id="48988at2759"/>
<feature type="region of interest" description="Disordered" evidence="1">
    <location>
        <begin position="1"/>
        <end position="51"/>
    </location>
</feature>
<gene>
    <name evidence="3" type="ORF">IV203_019978</name>
</gene>
<feature type="compositionally biased region" description="Polar residues" evidence="1">
    <location>
        <begin position="42"/>
        <end position="51"/>
    </location>
</feature>
<evidence type="ECO:0000259" key="2">
    <source>
        <dbReference type="Pfam" id="PF00248"/>
    </source>
</evidence>
<dbReference type="Proteomes" id="UP000693970">
    <property type="component" value="Unassembled WGS sequence"/>
</dbReference>
<protein>
    <submittedName>
        <fullName evidence="3">Aldo/keto reductase family protein</fullName>
    </submittedName>
</protein>
<feature type="domain" description="NADP-dependent oxidoreductase" evidence="2">
    <location>
        <begin position="209"/>
        <end position="336"/>
    </location>
</feature>
<feature type="compositionally biased region" description="Low complexity" evidence="1">
    <location>
        <begin position="561"/>
        <end position="570"/>
    </location>
</feature>
<reference evidence="3" key="1">
    <citation type="journal article" date="2021" name="Sci. Rep.">
        <title>Diploid genomic architecture of Nitzschia inconspicua, an elite biomass production diatom.</title>
        <authorList>
            <person name="Oliver A."/>
            <person name="Podell S."/>
            <person name="Pinowska A."/>
            <person name="Traller J.C."/>
            <person name="Smith S.R."/>
            <person name="McClure R."/>
            <person name="Beliaev A."/>
            <person name="Bohutskyi P."/>
            <person name="Hill E.A."/>
            <person name="Rabines A."/>
            <person name="Zheng H."/>
            <person name="Allen L.Z."/>
            <person name="Kuo A."/>
            <person name="Grigoriev I.V."/>
            <person name="Allen A.E."/>
            <person name="Hazlebeck D."/>
            <person name="Allen E.E."/>
        </authorList>
    </citation>
    <scope>NUCLEOTIDE SEQUENCE</scope>
    <source>
        <strain evidence="3">Hildebrandi</strain>
    </source>
</reference>
<sequence length="619" mass="70697">MRSITSKSTTTESESKNSRTINIDQRRTRIRKRPRFEEDNTEQSVRNSTQHHPSVQIHFLVLLVIHLYSVSNSVNCLSLSSSFHSPRPSSTSSISHPLSSRLTSQSSSRKNRQTNENLSSSSRLPPPLDVPQKIEFVNFWGTKVTSEDVDGSSDGPNVDPRMIPCDETLDLYDGPLPPGAYLVDGKSTFDPKRTCRVSLSLNLSNNNKERTDPIELIKRLQSCVDAGFQTFELQQQTRQGLEWIGTMRQQTPSYVETHWSLRYQVPTNLVSSTNKQQREIRQSVLSLLQQSKMGDAIDSLQLVYNPQSPYTLDTLDCLVELQREGLVRSIGLQGNQQQQMPLPRFLLQQIQAADMIRSIDFIKQAGNLLLPPPSSTLSAVFDRMMDDTRYDCFPHLWMEDALASTLLTALDDPQKLLPLDEKLLREWANRHDRFDNPNVVSSQAALRDLWGRYQGQVVEKLRWIALKYRVTPTAVALRWILEEGASTIDDTSKHVGRCSPIVVSSAMMNCDLTSYAFDENGRVPVEWRMVFRFQLDEEDWTMLQDIPAPSMKAIEKREGSPRSSSGPPKSRIIDGNPEDALNDWDRELLEYEREMKERAETPFNDDDYPEIDFTKALWL</sequence>
<evidence type="ECO:0000256" key="1">
    <source>
        <dbReference type="SAM" id="MobiDB-lite"/>
    </source>
</evidence>
<dbReference type="Pfam" id="PF00248">
    <property type="entry name" value="Aldo_ket_red"/>
    <property type="match status" value="1"/>
</dbReference>
<feature type="region of interest" description="Disordered" evidence="1">
    <location>
        <begin position="79"/>
        <end position="129"/>
    </location>
</feature>
<dbReference type="AlphaFoldDB" id="A0A9K3LZG7"/>
<dbReference type="EMBL" id="JAGRRH010000004">
    <property type="protein sequence ID" value="KAG7371408.1"/>
    <property type="molecule type" value="Genomic_DNA"/>
</dbReference>
<comment type="caution">
    <text evidence="3">The sequence shown here is derived from an EMBL/GenBank/DDBJ whole genome shotgun (WGS) entry which is preliminary data.</text>
</comment>
<dbReference type="InterPro" id="IPR023210">
    <property type="entry name" value="NADP_OxRdtase_dom"/>
</dbReference>
<evidence type="ECO:0000313" key="3">
    <source>
        <dbReference type="EMBL" id="KAG7371408.1"/>
    </source>
</evidence>
<keyword evidence="4" id="KW-1185">Reference proteome</keyword>
<reference evidence="3" key="2">
    <citation type="submission" date="2021-04" db="EMBL/GenBank/DDBJ databases">
        <authorList>
            <person name="Podell S."/>
        </authorList>
    </citation>
    <scope>NUCLEOTIDE SEQUENCE</scope>
    <source>
        <strain evidence="3">Hildebrandi</strain>
    </source>
</reference>
<name>A0A9K3LZG7_9STRA</name>
<proteinExistence type="predicted"/>
<feature type="compositionally biased region" description="Low complexity" evidence="1">
    <location>
        <begin position="79"/>
        <end position="108"/>
    </location>
</feature>